<name>A0ABX7CVC4_SPHMU</name>
<comment type="subcellular location">
    <subcellularLocation>
        <location evidence="1 8">Cell outer membrane</location>
        <topology evidence="1 8">Multi-pass membrane protein</topology>
    </subcellularLocation>
</comment>
<protein>
    <submittedName>
        <fullName evidence="10">TonB-dependent receptor</fullName>
    </submittedName>
</protein>
<feature type="domain" description="TonB-dependent receptor plug" evidence="9">
    <location>
        <begin position="154"/>
        <end position="256"/>
    </location>
</feature>
<evidence type="ECO:0000259" key="9">
    <source>
        <dbReference type="Pfam" id="PF07715"/>
    </source>
</evidence>
<dbReference type="PROSITE" id="PS51257">
    <property type="entry name" value="PROKAR_LIPOPROTEIN"/>
    <property type="match status" value="1"/>
</dbReference>
<dbReference type="Gene3D" id="2.60.40.1120">
    <property type="entry name" value="Carboxypeptidase-like, regulatory domain"/>
    <property type="match status" value="1"/>
</dbReference>
<dbReference type="InterPro" id="IPR039426">
    <property type="entry name" value="TonB-dep_rcpt-like"/>
</dbReference>
<evidence type="ECO:0000313" key="10">
    <source>
        <dbReference type="EMBL" id="QQT54726.1"/>
    </source>
</evidence>
<dbReference type="NCBIfam" id="TIGR04056">
    <property type="entry name" value="OMP_RagA_SusC"/>
    <property type="match status" value="1"/>
</dbReference>
<evidence type="ECO:0000256" key="7">
    <source>
        <dbReference type="ARBA" id="ARBA00023237"/>
    </source>
</evidence>
<dbReference type="SUPFAM" id="SSF56935">
    <property type="entry name" value="Porins"/>
    <property type="match status" value="1"/>
</dbReference>
<sequence length="1064" mass="118919">MKKAKLTQFQNWHKSTKNVLLFCALAVACSPLEAEARALLMEGGHQEMVASEHAQEDIIVNGRVVDKDGQPMIGVSVSEKGKRNQQTTDKNGRYQIKVSSSGVLVFTYVGHETMEQAVGGQTTHDVSMKEGRNDLNEVVVVGYTTQKKSLLTGAISSMKVDERMNAIPTTSAGNLLIGRLPGVNVSTVNAIPGSQPSISIRTRSSLNDQNVTYVIDGVVRGAGDFNNLSPNEIDEISVLKDAASAAIYGSRSAGGVILVTTKKGTQGKPVFNYSTGYSVDTRTKNVNLTSAVQAGELYTRINGSADPAGWAWSQEELDHYKTINNGWGYDQLETVWRNPSTQTHNLSVNGGSDKVRYFGAASYVKQTGFLDPLKYDKYNIRMNVTVDITKDLEIFSGFALYNNFTGNAVFEDAQANYGKLRVWQPDQPVYTDNGQYVDYGWIANMGASVDGMAGYNKSQMLKPQLILSGTYKAPFLEGLKAKVSYARSWANELNRKFYKNYPVFSMKRSGPNNRIISTADSDIIGMRKSSWVGKDYIERKSTYSDDKQFNVQLNYDHVFNDVHSVSAALVTEWYEGAGSGITGGRETFPVYLTDQFWAASSARADGWANGDTDWVSGRMSYIGQFNYSYANKYLFNFSFREDGSMNFAPDKRWGFFPAGSVGWVASEEKFFNKSVVQFLKFRGSVGLTGNDAVGGWQWQESYQAGSSAYFGTSPSQSVGLGYGSVVNPNLTWEKALSYNAGVDMNFLKNWNFSLDYWYRNSYDILRNRQTTLPSTFSLTMPAENYAKVKAQGFDLQLGYRKDQPDFSYYANLTMSYGWNKVITQDYAQNAQWIDIPVGKTLSTIKGWEFDRILRTQADVDAFVTANPNYKHNGLSPTLGMMVYKDLSGPNGKPDGNIDDWDRVMLKPNNYPIVYGLNLGGSWKGFHLDMMLSGRLGEKKWMNDLAGGVEWNRMWDQWYSDSWTPENPNATLPKRVSANNSNTYQTNSSYWLKNGSFMRMKYLTLSYDLPKGKFYSKVFDNVRVFATGTNLFVISPFNKYYDPEIGGGNAFPVLRSYNFGIDVKF</sequence>
<evidence type="ECO:0000256" key="5">
    <source>
        <dbReference type="ARBA" id="ARBA00022729"/>
    </source>
</evidence>
<dbReference type="InterPro" id="IPR037066">
    <property type="entry name" value="Plug_dom_sf"/>
</dbReference>
<dbReference type="EMBL" id="CP068224">
    <property type="protein sequence ID" value="QQT54726.1"/>
    <property type="molecule type" value="Genomic_DNA"/>
</dbReference>
<evidence type="ECO:0000256" key="3">
    <source>
        <dbReference type="ARBA" id="ARBA00022452"/>
    </source>
</evidence>
<gene>
    <name evidence="10" type="ORF">I6I98_05580</name>
</gene>
<dbReference type="InterPro" id="IPR008969">
    <property type="entry name" value="CarboxyPept-like_regulatory"/>
</dbReference>
<dbReference type="InterPro" id="IPR023996">
    <property type="entry name" value="TonB-dep_OMP_SusC/RagA"/>
</dbReference>
<dbReference type="PANTHER" id="PTHR30069">
    <property type="entry name" value="TONB-DEPENDENT OUTER MEMBRANE RECEPTOR"/>
    <property type="match status" value="1"/>
</dbReference>
<keyword evidence="6 8" id="KW-0472">Membrane</keyword>
<evidence type="ECO:0000256" key="2">
    <source>
        <dbReference type="ARBA" id="ARBA00022448"/>
    </source>
</evidence>
<dbReference type="Gene3D" id="2.170.130.10">
    <property type="entry name" value="TonB-dependent receptor, plug domain"/>
    <property type="match status" value="1"/>
</dbReference>
<evidence type="ECO:0000256" key="8">
    <source>
        <dbReference type="PROSITE-ProRule" id="PRU01360"/>
    </source>
</evidence>
<keyword evidence="3 8" id="KW-1134">Transmembrane beta strand</keyword>
<comment type="similarity">
    <text evidence="8">Belongs to the TonB-dependent receptor family.</text>
</comment>
<evidence type="ECO:0000313" key="11">
    <source>
        <dbReference type="Proteomes" id="UP000595498"/>
    </source>
</evidence>
<dbReference type="Gene3D" id="2.40.170.20">
    <property type="entry name" value="TonB-dependent receptor, beta-barrel domain"/>
    <property type="match status" value="1"/>
</dbReference>
<keyword evidence="7 8" id="KW-0998">Cell outer membrane</keyword>
<proteinExistence type="inferred from homology"/>
<dbReference type="NCBIfam" id="TIGR04057">
    <property type="entry name" value="SusC_RagA_signa"/>
    <property type="match status" value="1"/>
</dbReference>
<organism evidence="10 11">
    <name type="scientific">Sphingobacterium multivorum</name>
    <dbReference type="NCBI Taxonomy" id="28454"/>
    <lineage>
        <taxon>Bacteria</taxon>
        <taxon>Pseudomonadati</taxon>
        <taxon>Bacteroidota</taxon>
        <taxon>Sphingobacteriia</taxon>
        <taxon>Sphingobacteriales</taxon>
        <taxon>Sphingobacteriaceae</taxon>
        <taxon>Sphingobacterium</taxon>
    </lineage>
</organism>
<keyword evidence="11" id="KW-1185">Reference proteome</keyword>
<dbReference type="Pfam" id="PF07715">
    <property type="entry name" value="Plug"/>
    <property type="match status" value="1"/>
</dbReference>
<keyword evidence="2 8" id="KW-0813">Transport</keyword>
<dbReference type="Proteomes" id="UP000595498">
    <property type="component" value="Chromosome"/>
</dbReference>
<keyword evidence="4 8" id="KW-0812">Transmembrane</keyword>
<keyword evidence="5" id="KW-0732">Signal</keyword>
<evidence type="ECO:0000256" key="4">
    <source>
        <dbReference type="ARBA" id="ARBA00022692"/>
    </source>
</evidence>
<dbReference type="PANTHER" id="PTHR30069:SF29">
    <property type="entry name" value="HEMOGLOBIN AND HEMOGLOBIN-HAPTOGLOBIN-BINDING PROTEIN 1-RELATED"/>
    <property type="match status" value="1"/>
</dbReference>
<evidence type="ECO:0000256" key="6">
    <source>
        <dbReference type="ARBA" id="ARBA00023136"/>
    </source>
</evidence>
<dbReference type="SUPFAM" id="SSF49464">
    <property type="entry name" value="Carboxypeptidase regulatory domain-like"/>
    <property type="match status" value="1"/>
</dbReference>
<reference evidence="10 11" key="1">
    <citation type="submission" date="2021-01" db="EMBL/GenBank/DDBJ databases">
        <title>FDA dAtabase for Regulatory Grade micrObial Sequences (FDA-ARGOS): Supporting development and validation of Infectious Disease Dx tests.</title>
        <authorList>
            <person name="Sproer C."/>
            <person name="Gronow S."/>
            <person name="Severitt S."/>
            <person name="Schroder I."/>
            <person name="Tallon L."/>
            <person name="Sadzewicz L."/>
            <person name="Zhao X."/>
            <person name="Boylan J."/>
            <person name="Ott S."/>
            <person name="Bowen H."/>
            <person name="Vavikolanu K."/>
            <person name="Mehta A."/>
            <person name="Aluvathingal J."/>
            <person name="Nadendla S."/>
            <person name="Lowell S."/>
            <person name="Myers T."/>
            <person name="Yan Y."/>
            <person name="Sichtig H."/>
        </authorList>
    </citation>
    <scope>NUCLEOTIDE SEQUENCE [LARGE SCALE GENOMIC DNA]</scope>
    <source>
        <strain evidence="10 11">FDAARGOS_1141</strain>
    </source>
</reference>
<keyword evidence="10" id="KW-0675">Receptor</keyword>
<dbReference type="InterPro" id="IPR023997">
    <property type="entry name" value="TonB-dep_OMP_SusC/RagA_CS"/>
</dbReference>
<evidence type="ECO:0000256" key="1">
    <source>
        <dbReference type="ARBA" id="ARBA00004571"/>
    </source>
</evidence>
<dbReference type="InterPro" id="IPR036942">
    <property type="entry name" value="Beta-barrel_TonB_sf"/>
</dbReference>
<dbReference type="Pfam" id="PF13715">
    <property type="entry name" value="CarbopepD_reg_2"/>
    <property type="match status" value="1"/>
</dbReference>
<dbReference type="PROSITE" id="PS52016">
    <property type="entry name" value="TONB_DEPENDENT_REC_3"/>
    <property type="match status" value="1"/>
</dbReference>
<accession>A0ABX7CVC4</accession>
<dbReference type="InterPro" id="IPR012910">
    <property type="entry name" value="Plug_dom"/>
</dbReference>